<sequence length="96" mass="10989">IDRDNYGSVRYTCTALMAIPEDGDTEMVAEKTFKVYPYLNLDAPYMRDSTATTEEELEHHECVLISLCQQLDFISANRYEAHLVDRKSVTIAVESH</sequence>
<evidence type="ECO:0000313" key="2">
    <source>
        <dbReference type="Proteomes" id="UP000230423"/>
    </source>
</evidence>
<organism evidence="1 2">
    <name type="scientific">Teladorsagia circumcincta</name>
    <name type="common">Brown stomach worm</name>
    <name type="synonym">Ostertagia circumcincta</name>
    <dbReference type="NCBI Taxonomy" id="45464"/>
    <lineage>
        <taxon>Eukaryota</taxon>
        <taxon>Metazoa</taxon>
        <taxon>Ecdysozoa</taxon>
        <taxon>Nematoda</taxon>
        <taxon>Chromadorea</taxon>
        <taxon>Rhabditida</taxon>
        <taxon>Rhabditina</taxon>
        <taxon>Rhabditomorpha</taxon>
        <taxon>Strongyloidea</taxon>
        <taxon>Trichostrongylidae</taxon>
        <taxon>Teladorsagia</taxon>
    </lineage>
</organism>
<feature type="non-terminal residue" evidence="1">
    <location>
        <position position="96"/>
    </location>
</feature>
<dbReference type="OrthoDB" id="2333384at2759"/>
<dbReference type="EMBL" id="KZ366897">
    <property type="protein sequence ID" value="PIO57222.1"/>
    <property type="molecule type" value="Genomic_DNA"/>
</dbReference>
<reference evidence="1 2" key="1">
    <citation type="submission" date="2015-09" db="EMBL/GenBank/DDBJ databases">
        <title>Draft genome of the parasitic nematode Teladorsagia circumcincta isolate WARC Sus (inbred).</title>
        <authorList>
            <person name="Mitreva M."/>
        </authorList>
    </citation>
    <scope>NUCLEOTIDE SEQUENCE [LARGE SCALE GENOMIC DNA]</scope>
    <source>
        <strain evidence="1 2">S</strain>
    </source>
</reference>
<protein>
    <submittedName>
        <fullName evidence="1">Uncharacterized protein</fullName>
    </submittedName>
</protein>
<dbReference type="Proteomes" id="UP000230423">
    <property type="component" value="Unassembled WGS sequence"/>
</dbReference>
<proteinExistence type="predicted"/>
<gene>
    <name evidence="1" type="ORF">TELCIR_21374</name>
</gene>
<name>A0A2G9TI60_TELCI</name>
<evidence type="ECO:0000313" key="1">
    <source>
        <dbReference type="EMBL" id="PIO57222.1"/>
    </source>
</evidence>
<accession>A0A2G9TI60</accession>
<keyword evidence="2" id="KW-1185">Reference proteome</keyword>
<dbReference type="AlphaFoldDB" id="A0A2G9TI60"/>
<feature type="non-terminal residue" evidence="1">
    <location>
        <position position="1"/>
    </location>
</feature>